<keyword evidence="5" id="KW-1185">Reference proteome</keyword>
<evidence type="ECO:0000259" key="3">
    <source>
        <dbReference type="PROSITE" id="PS50192"/>
    </source>
</evidence>
<dbReference type="Proteomes" id="UP000190285">
    <property type="component" value="Unassembled WGS sequence"/>
</dbReference>
<sequence>MEKVNLMNIKHFVSILSGIIIGIIIGAFIIIALVSYRIDRYYEEIQKLNASIEERDEKLKKLEQSINRQRLILKDINVILTYEGDEIDKITIEKYAENKYHKLLGREVETIDVDIIEDIIDNRIFKVSNKEYRLKVTKIILTDILKIWISAESVK</sequence>
<dbReference type="Pfam" id="PF26347">
    <property type="entry name" value="YtrI_sporulation"/>
    <property type="match status" value="1"/>
</dbReference>
<keyword evidence="1" id="KW-0175">Coiled coil</keyword>
<name>A0A1T5LCU9_9FIRM</name>
<evidence type="ECO:0000256" key="2">
    <source>
        <dbReference type="SAM" id="Phobius"/>
    </source>
</evidence>
<dbReference type="RefSeq" id="WP_079492352.1">
    <property type="nucleotide sequence ID" value="NZ_FUZT01000006.1"/>
</dbReference>
<proteinExistence type="predicted"/>
<dbReference type="AlphaFoldDB" id="A0A1T5LCU9"/>
<dbReference type="InterPro" id="IPR000727">
    <property type="entry name" value="T_SNARE_dom"/>
</dbReference>
<protein>
    <recommendedName>
        <fullName evidence="3">t-SNARE coiled-coil homology domain-containing protein</fullName>
    </recommendedName>
</protein>
<feature type="transmembrane region" description="Helical" evidence="2">
    <location>
        <begin position="12"/>
        <end position="36"/>
    </location>
</feature>
<evidence type="ECO:0000256" key="1">
    <source>
        <dbReference type="SAM" id="Coils"/>
    </source>
</evidence>
<feature type="coiled-coil region" evidence="1">
    <location>
        <begin position="38"/>
        <end position="72"/>
    </location>
</feature>
<accession>A0A1T5LCU9</accession>
<dbReference type="OrthoDB" id="1908598at2"/>
<keyword evidence="2" id="KW-0812">Transmembrane</keyword>
<dbReference type="STRING" id="36842.SAMN02194393_02776"/>
<feature type="domain" description="T-SNARE coiled-coil homology" evidence="3">
    <location>
        <begin position="49"/>
        <end position="90"/>
    </location>
</feature>
<evidence type="ECO:0000313" key="5">
    <source>
        <dbReference type="Proteomes" id="UP000190285"/>
    </source>
</evidence>
<dbReference type="InterPro" id="IPR058620">
    <property type="entry name" value="YtrI_C"/>
</dbReference>
<dbReference type="PROSITE" id="PS50192">
    <property type="entry name" value="T_SNARE"/>
    <property type="match status" value="1"/>
</dbReference>
<keyword evidence="2" id="KW-1133">Transmembrane helix</keyword>
<gene>
    <name evidence="4" type="ORF">SAMN02194393_02776</name>
</gene>
<evidence type="ECO:0000313" key="4">
    <source>
        <dbReference type="EMBL" id="SKC73811.1"/>
    </source>
</evidence>
<dbReference type="EMBL" id="FUZT01000006">
    <property type="protein sequence ID" value="SKC73811.1"/>
    <property type="molecule type" value="Genomic_DNA"/>
</dbReference>
<keyword evidence="2" id="KW-0472">Membrane</keyword>
<reference evidence="4 5" key="1">
    <citation type="submission" date="2017-02" db="EMBL/GenBank/DDBJ databases">
        <authorList>
            <person name="Peterson S.W."/>
        </authorList>
    </citation>
    <scope>NUCLEOTIDE SEQUENCE [LARGE SCALE GENOMIC DNA]</scope>
    <source>
        <strain evidence="4 5">M1</strain>
    </source>
</reference>
<organism evidence="4 5">
    <name type="scientific">Maledivibacter halophilus</name>
    <dbReference type="NCBI Taxonomy" id="36842"/>
    <lineage>
        <taxon>Bacteria</taxon>
        <taxon>Bacillati</taxon>
        <taxon>Bacillota</taxon>
        <taxon>Clostridia</taxon>
        <taxon>Peptostreptococcales</taxon>
        <taxon>Caminicellaceae</taxon>
        <taxon>Maledivibacter</taxon>
    </lineage>
</organism>